<feature type="compositionally biased region" description="Basic residues" evidence="1">
    <location>
        <begin position="1083"/>
        <end position="1092"/>
    </location>
</feature>
<dbReference type="HOGENOM" id="CLU_268726_0_0_1"/>
<dbReference type="EMBL" id="GL629782">
    <property type="protein sequence ID" value="EFX02044.1"/>
    <property type="molecule type" value="Genomic_DNA"/>
</dbReference>
<organism evidence="3">
    <name type="scientific">Grosmannia clavigera (strain kw1407 / UAMH 11150)</name>
    <name type="common">Blue stain fungus</name>
    <name type="synonym">Graphiocladiella clavigera</name>
    <dbReference type="NCBI Taxonomy" id="655863"/>
    <lineage>
        <taxon>Eukaryota</taxon>
        <taxon>Fungi</taxon>
        <taxon>Dikarya</taxon>
        <taxon>Ascomycota</taxon>
        <taxon>Pezizomycotina</taxon>
        <taxon>Sordariomycetes</taxon>
        <taxon>Sordariomycetidae</taxon>
        <taxon>Ophiostomatales</taxon>
        <taxon>Ophiostomataceae</taxon>
        <taxon>Leptographium</taxon>
    </lineage>
</organism>
<feature type="compositionally biased region" description="Basic and acidic residues" evidence="1">
    <location>
        <begin position="423"/>
        <end position="439"/>
    </location>
</feature>
<gene>
    <name evidence="2" type="ORF">CMQ_2093</name>
</gene>
<feature type="region of interest" description="Disordered" evidence="1">
    <location>
        <begin position="284"/>
        <end position="303"/>
    </location>
</feature>
<reference evidence="2 3" key="1">
    <citation type="journal article" date="2011" name="Proc. Natl. Acad. Sci. U.S.A.">
        <title>Genome and transcriptome analyses of the mountain pine beetle-fungal symbiont Grosmannia clavigera, a lodgepole pine pathogen.</title>
        <authorList>
            <person name="DiGuistini S."/>
            <person name="Wang Y."/>
            <person name="Liao N.Y."/>
            <person name="Taylor G."/>
            <person name="Tanguay P."/>
            <person name="Feau N."/>
            <person name="Henrissat B."/>
            <person name="Chan S.K."/>
            <person name="Hesse-Orce U."/>
            <person name="Alamouti S.M."/>
            <person name="Tsui C.K.M."/>
            <person name="Docking R.T."/>
            <person name="Levasseur A."/>
            <person name="Haridas S."/>
            <person name="Robertson G."/>
            <person name="Birol I."/>
            <person name="Holt R.A."/>
            <person name="Marra M.A."/>
            <person name="Hamelin R.C."/>
            <person name="Hirst M."/>
            <person name="Jones S.J.M."/>
            <person name="Bohlmann J."/>
            <person name="Breuil C."/>
        </authorList>
    </citation>
    <scope>NUCLEOTIDE SEQUENCE [LARGE SCALE GENOMIC DNA]</scope>
    <source>
        <strain evidence="3">kw1407 / UAMH 11150</strain>
    </source>
</reference>
<dbReference type="Proteomes" id="UP000007796">
    <property type="component" value="Unassembled WGS sequence"/>
</dbReference>
<protein>
    <submittedName>
        <fullName evidence="2">Uncharacterized protein</fullName>
    </submittedName>
</protein>
<dbReference type="AlphaFoldDB" id="F0XJ34"/>
<feature type="compositionally biased region" description="Acidic residues" evidence="1">
    <location>
        <begin position="366"/>
        <end position="376"/>
    </location>
</feature>
<dbReference type="GeneID" id="25975044"/>
<feature type="compositionally biased region" description="Basic and acidic residues" evidence="1">
    <location>
        <begin position="34"/>
        <end position="50"/>
    </location>
</feature>
<evidence type="ECO:0000313" key="3">
    <source>
        <dbReference type="Proteomes" id="UP000007796"/>
    </source>
</evidence>
<feature type="compositionally biased region" description="Basic and acidic residues" evidence="1">
    <location>
        <begin position="1052"/>
        <end position="1062"/>
    </location>
</feature>
<name>F0XJ34_GROCL</name>
<feature type="compositionally biased region" description="Low complexity" evidence="1">
    <location>
        <begin position="404"/>
        <end position="416"/>
    </location>
</feature>
<feature type="compositionally biased region" description="Low complexity" evidence="1">
    <location>
        <begin position="1063"/>
        <end position="1077"/>
    </location>
</feature>
<feature type="compositionally biased region" description="Low complexity" evidence="1">
    <location>
        <begin position="443"/>
        <end position="466"/>
    </location>
</feature>
<feature type="compositionally biased region" description="Polar residues" evidence="1">
    <location>
        <begin position="857"/>
        <end position="866"/>
    </location>
</feature>
<feature type="region of interest" description="Disordered" evidence="1">
    <location>
        <begin position="599"/>
        <end position="623"/>
    </location>
</feature>
<feature type="region of interest" description="Disordered" evidence="1">
    <location>
        <begin position="1052"/>
        <end position="1122"/>
    </location>
</feature>
<feature type="region of interest" description="Disordered" evidence="1">
    <location>
        <begin position="24"/>
        <end position="86"/>
    </location>
</feature>
<feature type="region of interest" description="Disordered" evidence="1">
    <location>
        <begin position="857"/>
        <end position="892"/>
    </location>
</feature>
<dbReference type="OrthoDB" id="3506470at2759"/>
<dbReference type="STRING" id="655863.F0XJ34"/>
<feature type="compositionally biased region" description="Pro residues" evidence="1">
    <location>
        <begin position="1018"/>
        <end position="1027"/>
    </location>
</feature>
<dbReference type="InParanoid" id="F0XJ34"/>
<accession>F0XJ34</accession>
<dbReference type="eggNOG" id="ENOG502RS63">
    <property type="taxonomic scope" value="Eukaryota"/>
</dbReference>
<evidence type="ECO:0000256" key="1">
    <source>
        <dbReference type="SAM" id="MobiDB-lite"/>
    </source>
</evidence>
<dbReference type="RefSeq" id="XP_014171526.1">
    <property type="nucleotide sequence ID" value="XM_014316051.1"/>
</dbReference>
<feature type="region of interest" description="Disordered" evidence="1">
    <location>
        <begin position="397"/>
        <end position="513"/>
    </location>
</feature>
<feature type="compositionally biased region" description="Basic residues" evidence="1">
    <location>
        <begin position="1105"/>
        <end position="1114"/>
    </location>
</feature>
<sequence length="1220" mass="133575">MDACNFPEMLALDLETAEPIFAAKRMTAGAPRPSTEKGASDLEKQKKSSFETRTSQWSHTFDFPPPQSLTRPRTASHAESKATSLNGCGIFQPRPVSPFSRENALSRMSVAGIASLNSKAARPAAALGEPENCPSSHFYPTVISNGDNASVDSFDIPNISLISPRYVRSEQQYQQKQCQRMQSQGEPAAQDLCLHNNYCCNDRAASLWSCGSIFGNQDVDENVKGGSSEGGDRGYVDGDDDAYNVLSDTSSVSSRGFANSSVHDCRQSFATAATSVGSARRFSAQSHTLSAVEPSSTKPQYRSDSIMMAKRHVDFRLDGRFDDVEYRHGNSSFSDMTTDNVAKDVCSHDNDGSRPRHPPQSSWLDIGEDEESDDEPQLMSGALMSQADELNLIRRASSGASQISRPSSPFSRRPNSAMGWFGKGKEKSSMLHEWTEKKRMSQASVASVPSLRRRSSLSSYRRAAPPSDGPAFLLPLQYQPPDRQIPRQSRRQSYQWKSRLSMSSTVSASPSDREMERMRALISMQSTSKHTGEQSELADPVVLGRYDGAAGTEEYGNEDEEERNDSDLFADLDGDDFDQEEDEIMTATVVPLSKQLPSSVATRRGSTPDATTTLVGHAVPSSDTYDTPAFDAEETSQNLQSWIQHASETQEELVPQLLRGRDGIFRFETRPRVYGKDEAYQSHDSYRHQGTQPQEQHDAQTTLESLLQQKQPAFPLVFQPTAPMVAVRLPKEVVDMLRVSVSCFPETMLSLSSFCIQTIRSYSRKVRRVGELDGDTENWLLPSPNLFGNQPPSPTSVMPCVPTPISRSPTTACMQLGLTHDWPMPSGSTSKARSIAASSQKSARRFWMLPKRLVTSRSTPNTSSIESKLGAASVQRRPHSRGNRGVGDVVKSDQDKANGACFRRIFPTGSDHICNALYAHILAFNYISLLCSQEFAPEKAANASYAPSCGGSGSIEPMQTQKRQTIRVYVGADVNISASSRLLSPEPHLVTSPPSSPEPTSRRGEMANLDEMGGDMPSSPPDTPPPSRGGHLGNDARLVSRKAAILLGIQEHLEPEMTRRSSEAGGSVTSVSSGVASLGRRYNSLRRRHRKMIGGEGGDADKAKSRSLKKKSRPRPLPPTALFDLGKSTLYEDMQPGQSKKVAVCLPPTPPPSAAATASETAMCDLQAGLYRCIRQLVSTLKLTTDQMGDSTLLSTELHEVDQVFLRTLCELVRSQEEQV</sequence>
<feature type="compositionally biased region" description="Polar residues" evidence="1">
    <location>
        <begin position="491"/>
        <end position="510"/>
    </location>
</feature>
<keyword evidence="3" id="KW-1185">Reference proteome</keyword>
<feature type="region of interest" description="Disordered" evidence="1">
    <location>
        <begin position="983"/>
        <end position="1034"/>
    </location>
</feature>
<feature type="region of interest" description="Disordered" evidence="1">
    <location>
        <begin position="343"/>
        <end position="376"/>
    </location>
</feature>
<proteinExistence type="predicted"/>
<evidence type="ECO:0000313" key="2">
    <source>
        <dbReference type="EMBL" id="EFX02044.1"/>
    </source>
</evidence>
<feature type="compositionally biased region" description="Basic and acidic residues" evidence="1">
    <location>
        <begin position="343"/>
        <end position="354"/>
    </location>
</feature>
<feature type="compositionally biased region" description="Polar residues" evidence="1">
    <location>
        <begin position="599"/>
        <end position="614"/>
    </location>
</feature>